<evidence type="ECO:0000313" key="5">
    <source>
        <dbReference type="EMBL" id="KAH8702209.1"/>
    </source>
</evidence>
<dbReference type="InterPro" id="IPR050654">
    <property type="entry name" value="AChE-related_enzymes"/>
</dbReference>
<keyword evidence="6" id="KW-1185">Reference proteome</keyword>
<name>A0AAD4L2V4_9EURO</name>
<evidence type="ECO:0000313" key="6">
    <source>
        <dbReference type="Proteomes" id="UP001201262"/>
    </source>
</evidence>
<dbReference type="GO" id="GO:0052689">
    <property type="term" value="F:carboxylic ester hydrolase activity"/>
    <property type="evidence" value="ECO:0007669"/>
    <property type="project" value="TreeGrafter"/>
</dbReference>
<dbReference type="PANTHER" id="PTHR43918:SF4">
    <property type="entry name" value="CARBOXYLIC ESTER HYDROLASE"/>
    <property type="match status" value="1"/>
</dbReference>
<dbReference type="InterPro" id="IPR002018">
    <property type="entry name" value="CarbesteraseB"/>
</dbReference>
<keyword evidence="3" id="KW-0732">Signal</keyword>
<feature type="signal peptide" evidence="3">
    <location>
        <begin position="1"/>
        <end position="20"/>
    </location>
</feature>
<evidence type="ECO:0000256" key="1">
    <source>
        <dbReference type="ARBA" id="ARBA00005964"/>
    </source>
</evidence>
<dbReference type="InterPro" id="IPR029058">
    <property type="entry name" value="AB_hydrolase_fold"/>
</dbReference>
<comment type="similarity">
    <text evidence="1 3">Belongs to the type-B carboxylesterase/lipase family.</text>
</comment>
<protein>
    <recommendedName>
        <fullName evidence="3">Carboxylic ester hydrolase</fullName>
        <ecNumber evidence="3">3.1.1.-</ecNumber>
    </recommendedName>
</protein>
<dbReference type="PANTHER" id="PTHR43918">
    <property type="entry name" value="ACETYLCHOLINESTERASE"/>
    <property type="match status" value="1"/>
</dbReference>
<dbReference type="RefSeq" id="XP_046075585.1">
    <property type="nucleotide sequence ID" value="XM_046217973.1"/>
</dbReference>
<proteinExistence type="inferred from homology"/>
<evidence type="ECO:0000259" key="4">
    <source>
        <dbReference type="Pfam" id="PF00135"/>
    </source>
</evidence>
<feature type="chain" id="PRO_5041778626" description="Carboxylic ester hydrolase" evidence="3">
    <location>
        <begin position="21"/>
        <end position="451"/>
    </location>
</feature>
<accession>A0AAD4L2V4</accession>
<feature type="domain" description="Carboxylesterase type B" evidence="4">
    <location>
        <begin position="32"/>
        <end position="276"/>
    </location>
</feature>
<dbReference type="Proteomes" id="UP001201262">
    <property type="component" value="Unassembled WGS sequence"/>
</dbReference>
<evidence type="ECO:0000256" key="3">
    <source>
        <dbReference type="RuleBase" id="RU361235"/>
    </source>
</evidence>
<dbReference type="AlphaFoldDB" id="A0AAD4L2V4"/>
<organism evidence="5 6">
    <name type="scientific">Talaromyces proteolyticus</name>
    <dbReference type="NCBI Taxonomy" id="1131652"/>
    <lineage>
        <taxon>Eukaryota</taxon>
        <taxon>Fungi</taxon>
        <taxon>Dikarya</taxon>
        <taxon>Ascomycota</taxon>
        <taxon>Pezizomycotina</taxon>
        <taxon>Eurotiomycetes</taxon>
        <taxon>Eurotiomycetidae</taxon>
        <taxon>Eurotiales</taxon>
        <taxon>Trichocomaceae</taxon>
        <taxon>Talaromyces</taxon>
        <taxon>Talaromyces sect. Bacilispori</taxon>
    </lineage>
</organism>
<dbReference type="Gene3D" id="3.40.50.1820">
    <property type="entry name" value="alpha/beta hydrolase"/>
    <property type="match status" value="2"/>
</dbReference>
<comment type="caution">
    <text evidence="5">The sequence shown here is derived from an EMBL/GenBank/DDBJ whole genome shotgun (WGS) entry which is preliminary data.</text>
</comment>
<keyword evidence="2 3" id="KW-0378">Hydrolase</keyword>
<dbReference type="EMBL" id="JAJTJA010000003">
    <property type="protein sequence ID" value="KAH8702209.1"/>
    <property type="molecule type" value="Genomic_DNA"/>
</dbReference>
<reference evidence="5" key="1">
    <citation type="submission" date="2021-12" db="EMBL/GenBank/DDBJ databases">
        <title>Convergent genome expansion in fungi linked to evolution of root-endophyte symbiosis.</title>
        <authorList>
            <consortium name="DOE Joint Genome Institute"/>
            <person name="Ke Y.-H."/>
            <person name="Bonito G."/>
            <person name="Liao H.-L."/>
            <person name="Looney B."/>
            <person name="Rojas-Flechas A."/>
            <person name="Nash J."/>
            <person name="Hameed K."/>
            <person name="Schadt C."/>
            <person name="Martin F."/>
            <person name="Crous P.W."/>
            <person name="Miettinen O."/>
            <person name="Magnuson J.K."/>
            <person name="Labbe J."/>
            <person name="Jacobson D."/>
            <person name="Doktycz M.J."/>
            <person name="Veneault-Fourrey C."/>
            <person name="Kuo A."/>
            <person name="Mondo S."/>
            <person name="Calhoun S."/>
            <person name="Riley R."/>
            <person name="Ohm R."/>
            <person name="LaButti K."/>
            <person name="Andreopoulos B."/>
            <person name="Pangilinan J."/>
            <person name="Nolan M."/>
            <person name="Tritt A."/>
            <person name="Clum A."/>
            <person name="Lipzen A."/>
            <person name="Daum C."/>
            <person name="Barry K."/>
            <person name="Grigoriev I.V."/>
            <person name="Vilgalys R."/>
        </authorList>
    </citation>
    <scope>NUCLEOTIDE SEQUENCE</scope>
    <source>
        <strain evidence="5">PMI_201</strain>
    </source>
</reference>
<sequence>MGIPSRSLSLALCVASLVDAVNFEPGNWTIGQVVQTSSGSVFGHPASVYQEVSEYLGIPYAVPPVGNLRWTTPQMFSGTDPINGTDYGFSCPAVIQPTDLSNFPRLNVTTSGLTYLSLLSQTGDKFDEDCITINVWTKPQSGEVKKAVLVWIYGGEFSSGKDVVLVSFNYRLNIFGFPGIPDSTQNLGLLDQRLAIEWVQKNIEAFGGDASRITLFGQSAGGASVDYYTYAWTSDPIAHGFIEESGSLFGPAGGLGAISAEAAASNWFNLTNALGCVDEMIVFSNYKQRSISGNLIKLPLLLGTTNNEAGLLRSLDGLLNLSYPDPYWNAFNDFVFVCPCSTRANISISNRIPTWRYGWFAWHSSELAVLFNNTPNGQGLNGQMIPNNTEAEIQIGSYMRGACATFAKDPMNGLKSYQDGRPQYDLSGNTLVRFLGPDSYGKFSTTQAKYI</sequence>
<dbReference type="PROSITE" id="PS00122">
    <property type="entry name" value="CARBOXYLESTERASE_B_1"/>
    <property type="match status" value="1"/>
</dbReference>
<dbReference type="InterPro" id="IPR019826">
    <property type="entry name" value="Carboxylesterase_B_AS"/>
</dbReference>
<dbReference type="SUPFAM" id="SSF53474">
    <property type="entry name" value="alpha/beta-Hydrolases"/>
    <property type="match status" value="1"/>
</dbReference>
<dbReference type="EC" id="3.1.1.-" evidence="3"/>
<evidence type="ECO:0000256" key="2">
    <source>
        <dbReference type="ARBA" id="ARBA00022801"/>
    </source>
</evidence>
<dbReference type="Pfam" id="PF00135">
    <property type="entry name" value="COesterase"/>
    <property type="match status" value="1"/>
</dbReference>
<dbReference type="GeneID" id="70248260"/>
<gene>
    <name evidence="5" type="ORF">BGW36DRAFT_394910</name>
</gene>